<dbReference type="EMBL" id="GGEC01002785">
    <property type="protein sequence ID" value="MBW83268.1"/>
    <property type="molecule type" value="Transcribed_RNA"/>
</dbReference>
<dbReference type="AlphaFoldDB" id="A0A2P2IPX5"/>
<protein>
    <submittedName>
        <fullName evidence="2">Uncharacterized protein</fullName>
    </submittedName>
</protein>
<sequence>MNKDYQSQTQANLKPTVKTPPPPPQSCRMLKKITFFFSKKAGILLERVRDSQKQILKKLSAMEDKPKL</sequence>
<accession>A0A2P2IPX5</accession>
<name>A0A2P2IPX5_RHIMU</name>
<reference evidence="2" key="1">
    <citation type="submission" date="2018-02" db="EMBL/GenBank/DDBJ databases">
        <title>Rhizophora mucronata_Transcriptome.</title>
        <authorList>
            <person name="Meera S.P."/>
            <person name="Sreeshan A."/>
            <person name="Augustine A."/>
        </authorList>
    </citation>
    <scope>NUCLEOTIDE SEQUENCE</scope>
    <source>
        <tissue evidence="2">Leaf</tissue>
    </source>
</reference>
<proteinExistence type="predicted"/>
<evidence type="ECO:0000313" key="2">
    <source>
        <dbReference type="EMBL" id="MBW83268.1"/>
    </source>
</evidence>
<feature type="region of interest" description="Disordered" evidence="1">
    <location>
        <begin position="1"/>
        <end position="25"/>
    </location>
</feature>
<feature type="compositionally biased region" description="Polar residues" evidence="1">
    <location>
        <begin position="1"/>
        <end position="13"/>
    </location>
</feature>
<evidence type="ECO:0000256" key="1">
    <source>
        <dbReference type="SAM" id="MobiDB-lite"/>
    </source>
</evidence>
<organism evidence="2">
    <name type="scientific">Rhizophora mucronata</name>
    <name type="common">Asiatic mangrove</name>
    <dbReference type="NCBI Taxonomy" id="61149"/>
    <lineage>
        <taxon>Eukaryota</taxon>
        <taxon>Viridiplantae</taxon>
        <taxon>Streptophyta</taxon>
        <taxon>Embryophyta</taxon>
        <taxon>Tracheophyta</taxon>
        <taxon>Spermatophyta</taxon>
        <taxon>Magnoliopsida</taxon>
        <taxon>eudicotyledons</taxon>
        <taxon>Gunneridae</taxon>
        <taxon>Pentapetalae</taxon>
        <taxon>rosids</taxon>
        <taxon>fabids</taxon>
        <taxon>Malpighiales</taxon>
        <taxon>Rhizophoraceae</taxon>
        <taxon>Rhizophora</taxon>
    </lineage>
</organism>